<dbReference type="RefSeq" id="WP_133230378.1">
    <property type="nucleotide sequence ID" value="NZ_SMRT01000008.1"/>
</dbReference>
<dbReference type="Gene3D" id="3.30.450.20">
    <property type="entry name" value="PAS domain"/>
    <property type="match status" value="1"/>
</dbReference>
<dbReference type="Gene3D" id="3.30.70.270">
    <property type="match status" value="1"/>
</dbReference>
<feature type="domain" description="GGDEF" evidence="1">
    <location>
        <begin position="175"/>
        <end position="308"/>
    </location>
</feature>
<dbReference type="CDD" id="cd01949">
    <property type="entry name" value="GGDEF"/>
    <property type="match status" value="1"/>
</dbReference>
<evidence type="ECO:0000259" key="1">
    <source>
        <dbReference type="PROSITE" id="PS50887"/>
    </source>
</evidence>
<dbReference type="PROSITE" id="PS50887">
    <property type="entry name" value="GGDEF"/>
    <property type="match status" value="1"/>
</dbReference>
<name>A0A4R5KMQ9_9BACL</name>
<protein>
    <submittedName>
        <fullName evidence="2">Diguanylate cyclase</fullName>
    </submittedName>
</protein>
<gene>
    <name evidence="2" type="ORF">E1757_17470</name>
</gene>
<keyword evidence="3" id="KW-1185">Reference proteome</keyword>
<dbReference type="SUPFAM" id="SSF55785">
    <property type="entry name" value="PYP-like sensor domain (PAS domain)"/>
    <property type="match status" value="1"/>
</dbReference>
<evidence type="ECO:0000313" key="2">
    <source>
        <dbReference type="EMBL" id="TDF96188.1"/>
    </source>
</evidence>
<proteinExistence type="predicted"/>
<organism evidence="2 3">
    <name type="scientific">Paenibacillus piri</name>
    <dbReference type="NCBI Taxonomy" id="2547395"/>
    <lineage>
        <taxon>Bacteria</taxon>
        <taxon>Bacillati</taxon>
        <taxon>Bacillota</taxon>
        <taxon>Bacilli</taxon>
        <taxon>Bacillales</taxon>
        <taxon>Paenibacillaceae</taxon>
        <taxon>Paenibacillus</taxon>
    </lineage>
</organism>
<dbReference type="Pfam" id="PF00990">
    <property type="entry name" value="GGDEF"/>
    <property type="match status" value="1"/>
</dbReference>
<dbReference type="InterPro" id="IPR035965">
    <property type="entry name" value="PAS-like_dom_sf"/>
</dbReference>
<dbReference type="PANTHER" id="PTHR46663:SF2">
    <property type="entry name" value="GGDEF DOMAIN-CONTAINING PROTEIN"/>
    <property type="match status" value="1"/>
</dbReference>
<dbReference type="SMART" id="SM00267">
    <property type="entry name" value="GGDEF"/>
    <property type="match status" value="1"/>
</dbReference>
<dbReference type="OrthoDB" id="9759607at2"/>
<dbReference type="NCBIfam" id="TIGR00254">
    <property type="entry name" value="GGDEF"/>
    <property type="match status" value="1"/>
</dbReference>
<dbReference type="InterPro" id="IPR043128">
    <property type="entry name" value="Rev_trsase/Diguanyl_cyclase"/>
</dbReference>
<dbReference type="Proteomes" id="UP000295636">
    <property type="component" value="Unassembled WGS sequence"/>
</dbReference>
<dbReference type="EMBL" id="SMRT01000008">
    <property type="protein sequence ID" value="TDF96188.1"/>
    <property type="molecule type" value="Genomic_DNA"/>
</dbReference>
<dbReference type="SUPFAM" id="SSF55073">
    <property type="entry name" value="Nucleotide cyclase"/>
    <property type="match status" value="1"/>
</dbReference>
<reference evidence="2 3" key="1">
    <citation type="submission" date="2019-03" db="EMBL/GenBank/DDBJ databases">
        <title>This is whole genome sequence of Paenibacillus sp MS74 strain.</title>
        <authorList>
            <person name="Trinh H.N."/>
        </authorList>
    </citation>
    <scope>NUCLEOTIDE SEQUENCE [LARGE SCALE GENOMIC DNA]</scope>
    <source>
        <strain evidence="2 3">MS74</strain>
    </source>
</reference>
<accession>A0A4R5KMQ9</accession>
<comment type="caution">
    <text evidence="2">The sequence shown here is derived from an EMBL/GenBank/DDBJ whole genome shotgun (WGS) entry which is preliminary data.</text>
</comment>
<dbReference type="InterPro" id="IPR029787">
    <property type="entry name" value="Nucleotide_cyclase"/>
</dbReference>
<evidence type="ECO:0000313" key="3">
    <source>
        <dbReference type="Proteomes" id="UP000295636"/>
    </source>
</evidence>
<dbReference type="PANTHER" id="PTHR46663">
    <property type="entry name" value="DIGUANYLATE CYCLASE DGCT-RELATED"/>
    <property type="match status" value="1"/>
</dbReference>
<dbReference type="InterPro" id="IPR000160">
    <property type="entry name" value="GGDEF_dom"/>
</dbReference>
<dbReference type="AlphaFoldDB" id="A0A4R5KMQ9"/>
<dbReference type="InterPro" id="IPR052163">
    <property type="entry name" value="DGC-Regulatory_Protein"/>
</dbReference>
<dbReference type="FunFam" id="3.30.70.270:FF:000001">
    <property type="entry name" value="Diguanylate cyclase domain protein"/>
    <property type="match status" value="1"/>
</dbReference>
<sequence length="310" mass="35133">MASHDPNNFNPVENLMRRPETLGHLVSQLSDGMHIVERDGNLAYQVLSHYPTLQLAKNPEPLNLFSCVHPAQKLMAKQCLDRLVNTGSKVIFECQWAAPGGEWSWMEVVGIPVHSEEMPGEPLYIIATRSISHAKEREAELIRLAYLDPLTELPNRRAFELNLQQAIANARRFNHFMALFYTDIDDFKRINDKYGHEAGDMLLKAFAARVKRCIRDIDSVSRLGGDEFVIVLPWIDSITSVRRVAERVMACVRQGWTIGEHVLDATISMGVAVFPDDGADSTRLLQNVDKALYRVKNSGRNDISYYSPFH</sequence>